<dbReference type="AlphaFoldDB" id="A0AAN6X1V3"/>
<comment type="caution">
    <text evidence="2">The sequence shown here is derived from an EMBL/GenBank/DDBJ whole genome shotgun (WGS) entry which is preliminary data.</text>
</comment>
<evidence type="ECO:0000256" key="1">
    <source>
        <dbReference type="SAM" id="MobiDB-lite"/>
    </source>
</evidence>
<name>A0AAN6X1V3_9PEZI</name>
<evidence type="ECO:0000313" key="2">
    <source>
        <dbReference type="EMBL" id="KAK4192086.1"/>
    </source>
</evidence>
<proteinExistence type="predicted"/>
<protein>
    <submittedName>
        <fullName evidence="2">Uncharacterized protein</fullName>
    </submittedName>
</protein>
<dbReference type="Proteomes" id="UP001302126">
    <property type="component" value="Unassembled WGS sequence"/>
</dbReference>
<reference evidence="2" key="2">
    <citation type="submission" date="2023-05" db="EMBL/GenBank/DDBJ databases">
        <authorList>
            <consortium name="Lawrence Berkeley National Laboratory"/>
            <person name="Steindorff A."/>
            <person name="Hensen N."/>
            <person name="Bonometti L."/>
            <person name="Westerberg I."/>
            <person name="Brannstrom I.O."/>
            <person name="Guillou S."/>
            <person name="Cros-Aarteil S."/>
            <person name="Calhoun S."/>
            <person name="Haridas S."/>
            <person name="Kuo A."/>
            <person name="Mondo S."/>
            <person name="Pangilinan J."/>
            <person name="Riley R."/>
            <person name="Labutti K."/>
            <person name="Andreopoulos B."/>
            <person name="Lipzen A."/>
            <person name="Chen C."/>
            <person name="Yanf M."/>
            <person name="Daum C."/>
            <person name="Ng V."/>
            <person name="Clum A."/>
            <person name="Ohm R."/>
            <person name="Martin F."/>
            <person name="Silar P."/>
            <person name="Natvig D."/>
            <person name="Lalanne C."/>
            <person name="Gautier V."/>
            <person name="Ament-Velasquez S.L."/>
            <person name="Kruys A."/>
            <person name="Hutchinson M.I."/>
            <person name="Powell A.J."/>
            <person name="Barry K."/>
            <person name="Miller A.N."/>
            <person name="Grigoriev I.V."/>
            <person name="Debuchy R."/>
            <person name="Gladieux P."/>
            <person name="Thoren M.H."/>
            <person name="Johannesson H."/>
        </authorList>
    </citation>
    <scope>NUCLEOTIDE SEQUENCE</scope>
    <source>
        <strain evidence="2">PSN309</strain>
    </source>
</reference>
<organism evidence="2 3">
    <name type="scientific">Podospora australis</name>
    <dbReference type="NCBI Taxonomy" id="1536484"/>
    <lineage>
        <taxon>Eukaryota</taxon>
        <taxon>Fungi</taxon>
        <taxon>Dikarya</taxon>
        <taxon>Ascomycota</taxon>
        <taxon>Pezizomycotina</taxon>
        <taxon>Sordariomycetes</taxon>
        <taxon>Sordariomycetidae</taxon>
        <taxon>Sordariales</taxon>
        <taxon>Podosporaceae</taxon>
        <taxon>Podospora</taxon>
    </lineage>
</organism>
<accession>A0AAN6X1V3</accession>
<sequence>MVPDQHFILPALEEEEKNSFNAAHDGVDCGEVVSRIFDLQMHIGQWLRRWMGIIVFPALFPAQETSRKLYCCSTVRDDVNLTIPAPMISFIAFLGLITECKMGWEEEHDEFMTMDSWSKAKLHLQSIEITIKPTCKCTPVTKYSAEDPCSVLAQRELAWLFALCRTCPSPCMYVGCPISTSTGGIPVVFWTLTPLTMPYTMVDPPPHPVSPHCMETPPRTHHAAGAKASSRYL</sequence>
<reference evidence="2" key="1">
    <citation type="journal article" date="2023" name="Mol. Phylogenet. Evol.">
        <title>Genome-scale phylogeny and comparative genomics of the fungal order Sordariales.</title>
        <authorList>
            <person name="Hensen N."/>
            <person name="Bonometti L."/>
            <person name="Westerberg I."/>
            <person name="Brannstrom I.O."/>
            <person name="Guillou S."/>
            <person name="Cros-Aarteil S."/>
            <person name="Calhoun S."/>
            <person name="Haridas S."/>
            <person name="Kuo A."/>
            <person name="Mondo S."/>
            <person name="Pangilinan J."/>
            <person name="Riley R."/>
            <person name="LaButti K."/>
            <person name="Andreopoulos B."/>
            <person name="Lipzen A."/>
            <person name="Chen C."/>
            <person name="Yan M."/>
            <person name="Daum C."/>
            <person name="Ng V."/>
            <person name="Clum A."/>
            <person name="Steindorff A."/>
            <person name="Ohm R.A."/>
            <person name="Martin F."/>
            <person name="Silar P."/>
            <person name="Natvig D.O."/>
            <person name="Lalanne C."/>
            <person name="Gautier V."/>
            <person name="Ament-Velasquez S.L."/>
            <person name="Kruys A."/>
            <person name="Hutchinson M.I."/>
            <person name="Powell A.J."/>
            <person name="Barry K."/>
            <person name="Miller A.N."/>
            <person name="Grigoriev I.V."/>
            <person name="Debuchy R."/>
            <person name="Gladieux P."/>
            <person name="Hiltunen Thoren M."/>
            <person name="Johannesson H."/>
        </authorList>
    </citation>
    <scope>NUCLEOTIDE SEQUENCE</scope>
    <source>
        <strain evidence="2">PSN309</strain>
    </source>
</reference>
<dbReference type="EMBL" id="MU864356">
    <property type="protein sequence ID" value="KAK4192086.1"/>
    <property type="molecule type" value="Genomic_DNA"/>
</dbReference>
<feature type="region of interest" description="Disordered" evidence="1">
    <location>
        <begin position="213"/>
        <end position="233"/>
    </location>
</feature>
<gene>
    <name evidence="2" type="ORF">QBC35DRAFT_263061</name>
</gene>
<evidence type="ECO:0000313" key="3">
    <source>
        <dbReference type="Proteomes" id="UP001302126"/>
    </source>
</evidence>
<keyword evidence="3" id="KW-1185">Reference proteome</keyword>